<accession>A0A0K1Y5B2</accession>
<dbReference type="RefSeq" id="YP_009199283.1">
    <property type="nucleotide sequence ID" value="NC_028807.1"/>
</dbReference>
<dbReference type="EMBL" id="KT221033">
    <property type="protein sequence ID" value="AKY02184.1"/>
    <property type="molecule type" value="Genomic_DNA"/>
</dbReference>
<dbReference type="OrthoDB" id="6247at10239"/>
<keyword evidence="3" id="KW-1185">Reference proteome</keyword>
<proteinExistence type="predicted"/>
<feature type="compositionally biased region" description="Polar residues" evidence="1">
    <location>
        <begin position="133"/>
        <end position="142"/>
    </location>
</feature>
<protein>
    <recommendedName>
        <fullName evidence="4">Tail assembly chaperone</fullName>
    </recommendedName>
</protein>
<dbReference type="KEGG" id="vg:26626367"/>
<gene>
    <name evidence="2" type="ORF">SF1_350</name>
</gene>
<dbReference type="Proteomes" id="UP000201570">
    <property type="component" value="Segment"/>
</dbReference>
<evidence type="ECO:0000313" key="2">
    <source>
        <dbReference type="EMBL" id="AKY02184.1"/>
    </source>
</evidence>
<dbReference type="GeneID" id="26626367"/>
<evidence type="ECO:0000256" key="1">
    <source>
        <dbReference type="SAM" id="MobiDB-lite"/>
    </source>
</evidence>
<name>A0A0K1Y5B2_9CAUD</name>
<evidence type="ECO:0000313" key="3">
    <source>
        <dbReference type="Proteomes" id="UP000201570"/>
    </source>
</evidence>
<reference evidence="2 3" key="1">
    <citation type="submission" date="2015-06" db="EMBL/GenBank/DDBJ databases">
        <title>Complete genomic sequence analysis of Two virulent actinophages of Streptomyces flavovirens.</title>
        <authorList>
            <person name="Sharaf A."/>
            <person name="Marie E."/>
            <person name="ElBaz R."/>
            <person name="Elmaghraby I."/>
            <person name="Mercati F."/>
        </authorList>
    </citation>
    <scope>NUCLEOTIDE SEQUENCE [LARGE SCALE GENOMIC DNA]</scope>
</reference>
<feature type="region of interest" description="Disordered" evidence="1">
    <location>
        <begin position="90"/>
        <end position="142"/>
    </location>
</feature>
<evidence type="ECO:0008006" key="4">
    <source>
        <dbReference type="Google" id="ProtNLM"/>
    </source>
</evidence>
<organism evidence="2 3">
    <name type="scientific">Streptomyces phage SF1</name>
    <dbReference type="NCBI Taxonomy" id="1690817"/>
    <lineage>
        <taxon>Viruses</taxon>
        <taxon>Duplodnaviria</taxon>
        <taxon>Heunggongvirae</taxon>
        <taxon>Uroviricota</taxon>
        <taxon>Caudoviricetes</taxon>
        <taxon>Sfunavirus</taxon>
        <taxon>Sfunavirus SF1</taxon>
    </lineage>
</organism>
<sequence length="142" mass="15301">MLDVLGDHPEAVEADLIRYYGHAHGPGGPLAAFWRGEITLRLLRVLVEALPPDSATGRAHAGHHWSHVDYAAADTVDLLALLVTQFANAHRDPKKPAAPMPEPGWRPGDPLPDEAEAAAQEKRAKARAAYDRITSQVLPGKG</sequence>